<evidence type="ECO:0000256" key="4">
    <source>
        <dbReference type="ARBA" id="ARBA00022490"/>
    </source>
</evidence>
<evidence type="ECO:0000313" key="13">
    <source>
        <dbReference type="EnsemblMetazoa" id="PPAI004411-PA"/>
    </source>
</evidence>
<keyword evidence="14" id="KW-1185">Reference proteome</keyword>
<evidence type="ECO:0000256" key="6">
    <source>
        <dbReference type="ARBA" id="ARBA00022989"/>
    </source>
</evidence>
<dbReference type="OrthoDB" id="2564984at2759"/>
<dbReference type="InterPro" id="IPR019317">
    <property type="entry name" value="BRI3"/>
</dbReference>
<evidence type="ECO:0000256" key="7">
    <source>
        <dbReference type="ARBA" id="ARBA00023136"/>
    </source>
</evidence>
<dbReference type="RefSeq" id="XP_055711589.1">
    <property type="nucleotide sequence ID" value="XM_055855614.1"/>
</dbReference>
<keyword evidence="8" id="KW-0458">Lysosome</keyword>
<proteinExistence type="inferred from homology"/>
<dbReference type="PANTHER" id="PTHR13551:SF1">
    <property type="entry name" value="MEMBRANE PROTEIN BRI3"/>
    <property type="match status" value="1"/>
</dbReference>
<evidence type="ECO:0000256" key="11">
    <source>
        <dbReference type="ARBA" id="ARBA00046593"/>
    </source>
</evidence>
<evidence type="ECO:0000256" key="2">
    <source>
        <dbReference type="ARBA" id="ARBA00004556"/>
    </source>
</evidence>
<organism evidence="13 14">
    <name type="scientific">Phlebotomus papatasi</name>
    <name type="common">Sandfly</name>
    <dbReference type="NCBI Taxonomy" id="29031"/>
    <lineage>
        <taxon>Eukaryota</taxon>
        <taxon>Metazoa</taxon>
        <taxon>Ecdysozoa</taxon>
        <taxon>Arthropoda</taxon>
        <taxon>Hexapoda</taxon>
        <taxon>Insecta</taxon>
        <taxon>Pterygota</taxon>
        <taxon>Neoptera</taxon>
        <taxon>Endopterygota</taxon>
        <taxon>Diptera</taxon>
        <taxon>Nematocera</taxon>
        <taxon>Psychodoidea</taxon>
        <taxon>Psychodidae</taxon>
        <taxon>Phlebotomus</taxon>
        <taxon>Phlebotomus</taxon>
    </lineage>
</organism>
<evidence type="ECO:0000313" key="14">
    <source>
        <dbReference type="Proteomes" id="UP000092462"/>
    </source>
</evidence>
<evidence type="ECO:0000256" key="3">
    <source>
        <dbReference type="ARBA" id="ARBA00008090"/>
    </source>
</evidence>
<protein>
    <recommendedName>
        <fullName evidence="9">Membrane protein BRI3</fullName>
    </recommendedName>
    <alternativeName>
        <fullName evidence="10">Brain protein I3</fullName>
    </alternativeName>
</protein>
<dbReference type="EnsemblMetazoa" id="PPAI004411-RA">
    <property type="protein sequence ID" value="PPAI004411-PA"/>
    <property type="gene ID" value="PPAI004411"/>
</dbReference>
<keyword evidence="7" id="KW-0472">Membrane</keyword>
<dbReference type="PANTHER" id="PTHR13551">
    <property type="entry name" value="BRAIN PROTEIN I3"/>
    <property type="match status" value="1"/>
</dbReference>
<evidence type="ECO:0000256" key="5">
    <source>
        <dbReference type="ARBA" id="ARBA00022692"/>
    </source>
</evidence>
<dbReference type="GO" id="GO:0005765">
    <property type="term" value="C:lysosomal membrane"/>
    <property type="evidence" value="ECO:0007669"/>
    <property type="project" value="UniProtKB-SubCell"/>
</dbReference>
<accession>A0A1B0GN52</accession>
<comment type="similarity">
    <text evidence="3">Belongs to the BRI3 family.</text>
</comment>
<dbReference type="EMBL" id="AJVK01004361">
    <property type="status" value="NOT_ANNOTATED_CDS"/>
    <property type="molecule type" value="Genomic_DNA"/>
</dbReference>
<comment type="subcellular location">
    <subcellularLocation>
        <location evidence="2">Cytoplasm</location>
        <location evidence="2">Perinuclear region</location>
    </subcellularLocation>
    <subcellularLocation>
        <location evidence="1">Lysosome membrane</location>
        <topology evidence="1">Multi-pass membrane protein</topology>
    </subcellularLocation>
</comment>
<dbReference type="VEuPathDB" id="VectorBase:PPAPM1_004386"/>
<evidence type="ECO:0000256" key="1">
    <source>
        <dbReference type="ARBA" id="ARBA00004155"/>
    </source>
</evidence>
<reference evidence="13" key="1">
    <citation type="submission" date="2022-08" db="UniProtKB">
        <authorList>
            <consortium name="EnsemblMetazoa"/>
        </authorList>
    </citation>
    <scope>IDENTIFICATION</scope>
    <source>
        <strain evidence="13">Israel</strain>
    </source>
</reference>
<keyword evidence="4" id="KW-0963">Cytoplasm</keyword>
<dbReference type="Pfam" id="PF10164">
    <property type="entry name" value="BRI3"/>
    <property type="match status" value="1"/>
</dbReference>
<dbReference type="VEuPathDB" id="VectorBase:PPAI004411"/>
<sequence length="129" mass="13881">MEKREISELPPSYTEVMQTSTTVTSQPVPMGPPPTGPPQYYPILPTAPPVNTMSYGTTAETLPATTTSTTINIPPQIIVVGGCPVCRIGTLEEDYTCCGICCAIFLFPIGILCCLCMKNKRCRNCGAQF</sequence>
<dbReference type="KEGG" id="ppap:129806827"/>
<feature type="region of interest" description="Disordered" evidence="12">
    <location>
        <begin position="1"/>
        <end position="41"/>
    </location>
</feature>
<name>A0A1B0GN52_PHLPP</name>
<dbReference type="GO" id="GO:0048471">
    <property type="term" value="C:perinuclear region of cytoplasm"/>
    <property type="evidence" value="ECO:0007669"/>
    <property type="project" value="UniProtKB-SubCell"/>
</dbReference>
<keyword evidence="6" id="KW-1133">Transmembrane helix</keyword>
<dbReference type="Proteomes" id="UP000092462">
    <property type="component" value="Unassembled WGS sequence"/>
</dbReference>
<dbReference type="AlphaFoldDB" id="A0A1B0GN52"/>
<evidence type="ECO:0000256" key="10">
    <source>
        <dbReference type="ARBA" id="ARBA00035449"/>
    </source>
</evidence>
<evidence type="ECO:0000256" key="8">
    <source>
        <dbReference type="ARBA" id="ARBA00023228"/>
    </source>
</evidence>
<dbReference type="RefSeq" id="XP_055711588.1">
    <property type="nucleotide sequence ID" value="XM_055855613.1"/>
</dbReference>
<evidence type="ECO:0000256" key="9">
    <source>
        <dbReference type="ARBA" id="ARBA00035284"/>
    </source>
</evidence>
<comment type="subunit">
    <text evidence="11">Interacts with BRI3BP. Interacts with MGAT1 and IFITM3.</text>
</comment>
<dbReference type="GeneID" id="129806827"/>
<evidence type="ECO:0000256" key="12">
    <source>
        <dbReference type="SAM" id="MobiDB-lite"/>
    </source>
</evidence>
<feature type="compositionally biased region" description="Pro residues" evidence="12">
    <location>
        <begin position="29"/>
        <end position="41"/>
    </location>
</feature>
<keyword evidence="5" id="KW-0812">Transmembrane</keyword>